<dbReference type="PANTHER" id="PTHR24128">
    <property type="entry name" value="HOMEOBOX PROTEIN WARIAI"/>
    <property type="match status" value="1"/>
</dbReference>
<sequence length="226" mass="25638">MFEAFQVLVGWLMRSRHEPAHWKKELLSWPGIDGNTVLHIAAIRNRPRYCWNTCRDQINATNLEGLTALDFQSQYPWNERQANRIIDMLSKAGGLSGSSSSLPKTSISSFHIESLKDKMSRSQKWATGPGQDKKGLVHEMRNTFLVATVLIITTTYEASLNPPKKPDESPSMKFQVSLSQDQPLTSHIFLQKPTSIQNPHPVPPQWTFPKKMIGHLNTPRFGFTTL</sequence>
<dbReference type="AlphaFoldDB" id="A0A8J5YDF6"/>
<accession>A0A8J5YDF6</accession>
<proteinExistence type="predicted"/>
<name>A0A8J5YDF6_9ROSI</name>
<keyword evidence="2" id="KW-1185">Reference proteome</keyword>
<dbReference type="Proteomes" id="UP000701853">
    <property type="component" value="Chromosome 10"/>
</dbReference>
<dbReference type="PANTHER" id="PTHR24128:SF60">
    <property type="entry name" value="ALPHA-LATROTOXIN-LHE1A-LIKE"/>
    <property type="match status" value="1"/>
</dbReference>
<dbReference type="OrthoDB" id="996803at2759"/>
<organism evidence="1 2">
    <name type="scientific">Gossypium anomalum</name>
    <dbReference type="NCBI Taxonomy" id="47600"/>
    <lineage>
        <taxon>Eukaryota</taxon>
        <taxon>Viridiplantae</taxon>
        <taxon>Streptophyta</taxon>
        <taxon>Embryophyta</taxon>
        <taxon>Tracheophyta</taxon>
        <taxon>Spermatophyta</taxon>
        <taxon>Magnoliopsida</taxon>
        <taxon>eudicotyledons</taxon>
        <taxon>Gunneridae</taxon>
        <taxon>Pentapetalae</taxon>
        <taxon>rosids</taxon>
        <taxon>malvids</taxon>
        <taxon>Malvales</taxon>
        <taxon>Malvaceae</taxon>
        <taxon>Malvoideae</taxon>
        <taxon>Gossypium</taxon>
    </lineage>
</organism>
<comment type="caution">
    <text evidence="1">The sequence shown here is derived from an EMBL/GenBank/DDBJ whole genome shotgun (WGS) entry which is preliminary data.</text>
</comment>
<dbReference type="EMBL" id="JAHUZN010000010">
    <property type="protein sequence ID" value="KAG8480407.1"/>
    <property type="molecule type" value="Genomic_DNA"/>
</dbReference>
<gene>
    <name evidence="1" type="ORF">CXB51_025068</name>
</gene>
<evidence type="ECO:0008006" key="3">
    <source>
        <dbReference type="Google" id="ProtNLM"/>
    </source>
</evidence>
<reference evidence="1 2" key="1">
    <citation type="journal article" date="2021" name="bioRxiv">
        <title>The Gossypium anomalum genome as a resource for cotton improvement and evolutionary analysis of hybrid incompatibility.</title>
        <authorList>
            <person name="Grover C.E."/>
            <person name="Yuan D."/>
            <person name="Arick M.A."/>
            <person name="Miller E.R."/>
            <person name="Hu G."/>
            <person name="Peterson D.G."/>
            <person name="Wendel J.F."/>
            <person name="Udall J.A."/>
        </authorList>
    </citation>
    <scope>NUCLEOTIDE SEQUENCE [LARGE SCALE GENOMIC DNA]</scope>
    <source>
        <strain evidence="1">JFW-Udall</strain>
        <tissue evidence="1">Leaf</tissue>
    </source>
</reference>
<evidence type="ECO:0000313" key="2">
    <source>
        <dbReference type="Proteomes" id="UP000701853"/>
    </source>
</evidence>
<protein>
    <recommendedName>
        <fullName evidence="3">PGG domain-containing protein</fullName>
    </recommendedName>
</protein>
<evidence type="ECO:0000313" key="1">
    <source>
        <dbReference type="EMBL" id="KAG8480407.1"/>
    </source>
</evidence>